<evidence type="ECO:0000313" key="2">
    <source>
        <dbReference type="Proteomes" id="UP000054282"/>
    </source>
</evidence>
<dbReference type="AlphaFoldDB" id="A0A0L7M2T5"/>
<reference evidence="2" key="1">
    <citation type="submission" date="2006-09" db="EMBL/GenBank/DDBJ databases">
        <title>Annotation of Plasmodium falciparum Dd2.</title>
        <authorList>
            <consortium name="The Broad Institute Genome Sequencing Platform"/>
            <person name="Volkman S.K."/>
            <person name="Neafsey D.E."/>
            <person name="Dash A.P."/>
            <person name="Chitnis C.E."/>
            <person name="Hartl D.L."/>
            <person name="Young S.K."/>
            <person name="Zeng Q."/>
            <person name="Koehrsen M."/>
            <person name="Alvarado L."/>
            <person name="Berlin A."/>
            <person name="Borenstein D."/>
            <person name="Chapman S.B."/>
            <person name="Chen Z."/>
            <person name="Engels R."/>
            <person name="Freedman E."/>
            <person name="Gellesch M."/>
            <person name="Goldberg J."/>
            <person name="Griggs A."/>
            <person name="Gujja S."/>
            <person name="Heilman E.R."/>
            <person name="Heiman D.I."/>
            <person name="Howarth C."/>
            <person name="Jen D."/>
            <person name="Larson L."/>
            <person name="Mehta T."/>
            <person name="Neiman D."/>
            <person name="Park D."/>
            <person name="Pearson M."/>
            <person name="Roberts A."/>
            <person name="Saif S."/>
            <person name="Shea T."/>
            <person name="Shenoy N."/>
            <person name="Sisk P."/>
            <person name="Stolte C."/>
            <person name="Sykes S."/>
            <person name="Walk T."/>
            <person name="White J."/>
            <person name="Yandava C."/>
            <person name="Haas B."/>
            <person name="Henn M.R."/>
            <person name="Nusbaum C."/>
            <person name="Birren B."/>
        </authorList>
    </citation>
    <scope>NUCLEOTIDE SEQUENCE [LARGE SCALE GENOMIC DNA]</scope>
</reference>
<dbReference type="Proteomes" id="UP000054282">
    <property type="component" value="Unassembled WGS sequence"/>
</dbReference>
<reference evidence="2" key="2">
    <citation type="submission" date="2006-09" db="EMBL/GenBank/DDBJ databases">
        <title>The genome sequence of Plasmodium falciparum Dd2.</title>
        <authorList>
            <consortium name="The Broad Institute Genome Sequencing Platform"/>
            <person name="Birren B."/>
            <person name="Lander E."/>
            <person name="Galagan J."/>
            <person name="Nusbaum C."/>
            <person name="Devon K."/>
            <person name="Henn M."/>
            <person name="Jaffe D."/>
            <person name="Butler J."/>
            <person name="Alvarez P."/>
            <person name="Gnerre S."/>
            <person name="Grabherr M."/>
            <person name="Kleber M."/>
            <person name="Mauceli E."/>
            <person name="Brockman W."/>
            <person name="MacCallum I.A."/>
            <person name="Rounsley S."/>
            <person name="Young S."/>
            <person name="LaButti K."/>
            <person name="Pushparaj V."/>
            <person name="DeCaprio D."/>
            <person name="Crawford M."/>
            <person name="Koehrsen M."/>
            <person name="Engels R."/>
            <person name="Montgomery P."/>
            <person name="Pearson M."/>
            <person name="Howarth C."/>
            <person name="Larson L."/>
            <person name="Luoma S."/>
            <person name="White J."/>
            <person name="Kodira C."/>
            <person name="Zeng Q."/>
            <person name="O'Leary S."/>
            <person name="Yandava C."/>
            <person name="Alvarado L."/>
            <person name="Wirth D."/>
            <person name="Volkman S."/>
            <person name="Hartl D."/>
        </authorList>
    </citation>
    <scope>NUCLEOTIDE SEQUENCE [LARGE SCALE GENOMIC DNA]</scope>
</reference>
<dbReference type="KEGG" id="pfd:PFDG_05520"/>
<protein>
    <submittedName>
        <fullName evidence="1">Uncharacterized protein</fullName>
    </submittedName>
</protein>
<gene>
    <name evidence="1" type="ORF">PFDG_05520</name>
</gene>
<evidence type="ECO:0000313" key="1">
    <source>
        <dbReference type="EMBL" id="KOB87184.1"/>
    </source>
</evidence>
<organism evidence="1 2">
    <name type="scientific">Plasmodium falciparum (isolate Dd2)</name>
    <dbReference type="NCBI Taxonomy" id="57267"/>
    <lineage>
        <taxon>Eukaryota</taxon>
        <taxon>Sar</taxon>
        <taxon>Alveolata</taxon>
        <taxon>Apicomplexa</taxon>
        <taxon>Aconoidasida</taxon>
        <taxon>Haemosporida</taxon>
        <taxon>Plasmodiidae</taxon>
        <taxon>Plasmodium</taxon>
        <taxon>Plasmodium (Laverania)</taxon>
    </lineage>
</organism>
<dbReference type="EMBL" id="DS016473">
    <property type="protein sequence ID" value="KOB87184.1"/>
    <property type="molecule type" value="Genomic_DNA"/>
</dbReference>
<name>A0A0L7M2T5_PLAF4</name>
<proteinExistence type="predicted"/>
<sequence length="38" mass="4529">MKTQFGEGYMEYEEGAKNNMDYNCIRVNERNGEIDDTY</sequence>
<accession>A0A0L7M2T5</accession>